<accession>A0ABW1QH93</accession>
<evidence type="ECO:0000313" key="3">
    <source>
        <dbReference type="Proteomes" id="UP001596244"/>
    </source>
</evidence>
<dbReference type="Proteomes" id="UP001596244">
    <property type="component" value="Unassembled WGS sequence"/>
</dbReference>
<sequence length="124" mass="13429">MLSPVPGFTHLKVLTPAPPLIDAPPPPAPRETGAQRRAEALVRIALEAAFGLRSLHQLRPAQFSGPVRLHVAARQRITARAPVRVDTLHLRADGEIFGTAVSAGQAYAFTGRVEDIRLLSFRVL</sequence>
<organism evidence="2 3">
    <name type="scientific">Corynebacterium nasicanis</name>
    <dbReference type="NCBI Taxonomy" id="1448267"/>
    <lineage>
        <taxon>Bacteria</taxon>
        <taxon>Bacillati</taxon>
        <taxon>Actinomycetota</taxon>
        <taxon>Actinomycetes</taxon>
        <taxon>Mycobacteriales</taxon>
        <taxon>Corynebacteriaceae</taxon>
        <taxon>Corynebacterium</taxon>
    </lineage>
</organism>
<evidence type="ECO:0000313" key="2">
    <source>
        <dbReference type="EMBL" id="MFC6147575.1"/>
    </source>
</evidence>
<evidence type="ECO:0000256" key="1">
    <source>
        <dbReference type="SAM" id="MobiDB-lite"/>
    </source>
</evidence>
<protein>
    <submittedName>
        <fullName evidence="2">Uncharacterized protein</fullName>
    </submittedName>
</protein>
<dbReference type="RefSeq" id="WP_377002183.1">
    <property type="nucleotide sequence ID" value="NZ_JBHSQE010000009.1"/>
</dbReference>
<proteinExistence type="predicted"/>
<gene>
    <name evidence="2" type="ORF">ACFPUZ_12250</name>
</gene>
<keyword evidence="3" id="KW-1185">Reference proteome</keyword>
<reference evidence="3" key="1">
    <citation type="journal article" date="2019" name="Int. J. Syst. Evol. Microbiol.">
        <title>The Global Catalogue of Microorganisms (GCM) 10K type strain sequencing project: providing services to taxonomists for standard genome sequencing and annotation.</title>
        <authorList>
            <consortium name="The Broad Institute Genomics Platform"/>
            <consortium name="The Broad Institute Genome Sequencing Center for Infectious Disease"/>
            <person name="Wu L."/>
            <person name="Ma J."/>
        </authorList>
    </citation>
    <scope>NUCLEOTIDE SEQUENCE [LARGE SCALE GENOMIC DNA]</scope>
    <source>
        <strain evidence="3">CCUG 51943</strain>
    </source>
</reference>
<comment type="caution">
    <text evidence="2">The sequence shown here is derived from an EMBL/GenBank/DDBJ whole genome shotgun (WGS) entry which is preliminary data.</text>
</comment>
<name>A0ABW1QH93_9CORY</name>
<feature type="region of interest" description="Disordered" evidence="1">
    <location>
        <begin position="16"/>
        <end position="35"/>
    </location>
</feature>
<feature type="compositionally biased region" description="Pro residues" evidence="1">
    <location>
        <begin position="16"/>
        <end position="29"/>
    </location>
</feature>
<dbReference type="EMBL" id="JBHSQE010000009">
    <property type="protein sequence ID" value="MFC6147575.1"/>
    <property type="molecule type" value="Genomic_DNA"/>
</dbReference>